<dbReference type="InterPro" id="IPR045584">
    <property type="entry name" value="Pilin-like"/>
</dbReference>
<reference evidence="2 3" key="1">
    <citation type="submission" date="2019-02" db="EMBL/GenBank/DDBJ databases">
        <title>Deep-cultivation of Planctomycetes and their phenomic and genomic characterization uncovers novel biology.</title>
        <authorList>
            <person name="Wiegand S."/>
            <person name="Jogler M."/>
            <person name="Boedeker C."/>
            <person name="Pinto D."/>
            <person name="Vollmers J."/>
            <person name="Rivas-Marin E."/>
            <person name="Kohn T."/>
            <person name="Peeters S.H."/>
            <person name="Heuer A."/>
            <person name="Rast P."/>
            <person name="Oberbeckmann S."/>
            <person name="Bunk B."/>
            <person name="Jeske O."/>
            <person name="Meyerdierks A."/>
            <person name="Storesund J.E."/>
            <person name="Kallscheuer N."/>
            <person name="Luecker S."/>
            <person name="Lage O.M."/>
            <person name="Pohl T."/>
            <person name="Merkel B.J."/>
            <person name="Hornburger P."/>
            <person name="Mueller R.-W."/>
            <person name="Bruemmer F."/>
            <person name="Labrenz M."/>
            <person name="Spormann A.M."/>
            <person name="Op Den Camp H."/>
            <person name="Overmann J."/>
            <person name="Amann R."/>
            <person name="Jetten M.S.M."/>
            <person name="Mascher T."/>
            <person name="Medema M.H."/>
            <person name="Devos D.P."/>
            <person name="Kaster A.-K."/>
            <person name="Ovreas L."/>
            <person name="Rohde M."/>
            <person name="Galperin M.Y."/>
            <person name="Jogler C."/>
        </authorList>
    </citation>
    <scope>NUCLEOTIDE SEQUENCE [LARGE SCALE GENOMIC DNA]</scope>
    <source>
        <strain evidence="2 3">Pan54</strain>
    </source>
</reference>
<dbReference type="InterPro" id="IPR027558">
    <property type="entry name" value="Pre_pil_HX9DG_C"/>
</dbReference>
<dbReference type="PANTHER" id="PTHR30093">
    <property type="entry name" value="GENERAL SECRETION PATHWAY PROTEIN G"/>
    <property type="match status" value="1"/>
</dbReference>
<dbReference type="OrthoDB" id="247601at2"/>
<dbReference type="Pfam" id="PF07963">
    <property type="entry name" value="N_methyl"/>
    <property type="match status" value="1"/>
</dbReference>
<organism evidence="2 3">
    <name type="scientific">Rubinisphaera italica</name>
    <dbReference type="NCBI Taxonomy" id="2527969"/>
    <lineage>
        <taxon>Bacteria</taxon>
        <taxon>Pseudomonadati</taxon>
        <taxon>Planctomycetota</taxon>
        <taxon>Planctomycetia</taxon>
        <taxon>Planctomycetales</taxon>
        <taxon>Planctomycetaceae</taxon>
        <taxon>Rubinisphaera</taxon>
    </lineage>
</organism>
<sequence length="288" mass="31008">MMNLRRKITRKAFTLIELLVVIAIIAILVALLLPAVQQAREAARRSSCKNNLKQLGLAMHNYHDVHQIFPYGYNTAPGSCSTDAASTLDMFNGWGFHILPYIEQAALYDDLNSKGASDCTRWNSTPALVAAGQGANTIINTYNCPSDPGGGLNTKISSRGKSNYKAVTRDASNNAFAFGTSSIRTRIRDITDGTSNTFLIGEAGTTGTYRGGLWMGIVSDVHDNSANITDTAGWRINGTEPEAFNSKHTGGCQFLLADGAVRFVSENIDGPLYVALGTKDGEEVIGEY</sequence>
<gene>
    <name evidence="2" type="ORF">Pan54_28630</name>
</gene>
<dbReference type="Proteomes" id="UP000316095">
    <property type="component" value="Unassembled WGS sequence"/>
</dbReference>
<protein>
    <submittedName>
        <fullName evidence="2">Putative major pilin subunit</fullName>
    </submittedName>
</protein>
<dbReference type="InterPro" id="IPR012902">
    <property type="entry name" value="N_methyl_site"/>
</dbReference>
<dbReference type="NCBIfam" id="TIGR02532">
    <property type="entry name" value="IV_pilin_GFxxxE"/>
    <property type="match status" value="1"/>
</dbReference>
<dbReference type="EMBL" id="SJPG01000001">
    <property type="protein sequence ID" value="TWT62124.1"/>
    <property type="molecule type" value="Genomic_DNA"/>
</dbReference>
<evidence type="ECO:0000313" key="2">
    <source>
        <dbReference type="EMBL" id="TWT62124.1"/>
    </source>
</evidence>
<dbReference type="AlphaFoldDB" id="A0A5C5XH22"/>
<dbReference type="Pfam" id="PF07596">
    <property type="entry name" value="SBP_bac_10"/>
    <property type="match status" value="1"/>
</dbReference>
<dbReference type="Gene3D" id="3.30.700.10">
    <property type="entry name" value="Glycoprotein, Type 4 Pilin"/>
    <property type="match status" value="1"/>
</dbReference>
<dbReference type="SUPFAM" id="SSF54523">
    <property type="entry name" value="Pili subunits"/>
    <property type="match status" value="1"/>
</dbReference>
<name>A0A5C5XH22_9PLAN</name>
<evidence type="ECO:0000259" key="1">
    <source>
        <dbReference type="Pfam" id="PF07596"/>
    </source>
</evidence>
<feature type="domain" description="DUF1559" evidence="1">
    <location>
        <begin position="37"/>
        <end position="269"/>
    </location>
</feature>
<keyword evidence="3" id="KW-1185">Reference proteome</keyword>
<dbReference type="PANTHER" id="PTHR30093:SF2">
    <property type="entry name" value="TYPE II SECRETION SYSTEM PROTEIN H"/>
    <property type="match status" value="1"/>
</dbReference>
<comment type="caution">
    <text evidence="2">The sequence shown here is derived from an EMBL/GenBank/DDBJ whole genome shotgun (WGS) entry which is preliminary data.</text>
</comment>
<proteinExistence type="predicted"/>
<accession>A0A5C5XH22</accession>
<evidence type="ECO:0000313" key="3">
    <source>
        <dbReference type="Proteomes" id="UP000316095"/>
    </source>
</evidence>
<dbReference type="InterPro" id="IPR011453">
    <property type="entry name" value="DUF1559"/>
</dbReference>
<dbReference type="RefSeq" id="WP_146504016.1">
    <property type="nucleotide sequence ID" value="NZ_SJPG01000001.1"/>
</dbReference>
<dbReference type="NCBIfam" id="TIGR04294">
    <property type="entry name" value="pre_pil_HX9DG"/>
    <property type="match status" value="1"/>
</dbReference>